<feature type="domain" description="DDE-1" evidence="1">
    <location>
        <begin position="32"/>
        <end position="203"/>
    </location>
</feature>
<dbReference type="InterPro" id="IPR050863">
    <property type="entry name" value="CenT-Element_Derived"/>
</dbReference>
<dbReference type="STRING" id="1336337.A0A3N4JA64"/>
<accession>A0A3N4JA64</accession>
<dbReference type="EMBL" id="ML120516">
    <property type="protein sequence ID" value="RPA90705.1"/>
    <property type="molecule type" value="Genomic_DNA"/>
</dbReference>
<reference evidence="2 4" key="1">
    <citation type="journal article" date="2018" name="Nat. Ecol. Evol.">
        <title>Pezizomycetes genomes reveal the molecular basis of ectomycorrhizal truffle lifestyle.</title>
        <authorList>
            <person name="Murat C."/>
            <person name="Payen T."/>
            <person name="Noel B."/>
            <person name="Kuo A."/>
            <person name="Morin E."/>
            <person name="Chen J."/>
            <person name="Kohler A."/>
            <person name="Krizsan K."/>
            <person name="Balestrini R."/>
            <person name="Da Silva C."/>
            <person name="Montanini B."/>
            <person name="Hainaut M."/>
            <person name="Levati E."/>
            <person name="Barry K.W."/>
            <person name="Belfiori B."/>
            <person name="Cichocki N."/>
            <person name="Clum A."/>
            <person name="Dockter R.B."/>
            <person name="Fauchery L."/>
            <person name="Guy J."/>
            <person name="Iotti M."/>
            <person name="Le Tacon F."/>
            <person name="Lindquist E.A."/>
            <person name="Lipzen A."/>
            <person name="Malagnac F."/>
            <person name="Mello A."/>
            <person name="Molinier V."/>
            <person name="Miyauchi S."/>
            <person name="Poulain J."/>
            <person name="Riccioni C."/>
            <person name="Rubini A."/>
            <person name="Sitrit Y."/>
            <person name="Splivallo R."/>
            <person name="Traeger S."/>
            <person name="Wang M."/>
            <person name="Zifcakova L."/>
            <person name="Wipf D."/>
            <person name="Zambonelli A."/>
            <person name="Paolocci F."/>
            <person name="Nowrousian M."/>
            <person name="Ottonello S."/>
            <person name="Baldrian P."/>
            <person name="Spatafora J.W."/>
            <person name="Henrissat B."/>
            <person name="Nagy L.G."/>
            <person name="Aury J.M."/>
            <person name="Wincker P."/>
            <person name="Grigoriev I.V."/>
            <person name="Bonfante P."/>
            <person name="Martin F.M."/>
        </authorList>
    </citation>
    <scope>NUCLEOTIDE SEQUENCE [LARGE SCALE GENOMIC DNA]</scope>
    <source>
        <strain evidence="2 4">120613-1</strain>
    </source>
</reference>
<dbReference type="Pfam" id="PF03184">
    <property type="entry name" value="DDE_1"/>
    <property type="match status" value="1"/>
</dbReference>
<dbReference type="Proteomes" id="UP000276215">
    <property type="component" value="Unassembled WGS sequence"/>
</dbReference>
<evidence type="ECO:0000259" key="1">
    <source>
        <dbReference type="Pfam" id="PF03184"/>
    </source>
</evidence>
<dbReference type="GO" id="GO:0003677">
    <property type="term" value="F:DNA binding"/>
    <property type="evidence" value="ECO:0007669"/>
    <property type="project" value="TreeGrafter"/>
</dbReference>
<dbReference type="EMBL" id="ML120516">
    <property type="protein sequence ID" value="RPA90704.1"/>
    <property type="molecule type" value="Genomic_DNA"/>
</dbReference>
<keyword evidence="4" id="KW-1185">Reference proteome</keyword>
<dbReference type="AlphaFoldDB" id="A0A3N4JA64"/>
<protein>
    <submittedName>
        <fullName evidence="2">DDE-domain-containing protein</fullName>
    </submittedName>
</protein>
<proteinExistence type="predicted"/>
<evidence type="ECO:0000313" key="3">
    <source>
        <dbReference type="EMBL" id="RPA90705.1"/>
    </source>
</evidence>
<dbReference type="GO" id="GO:0005634">
    <property type="term" value="C:nucleus"/>
    <property type="evidence" value="ECO:0007669"/>
    <property type="project" value="TreeGrafter"/>
</dbReference>
<dbReference type="InterPro" id="IPR004875">
    <property type="entry name" value="DDE_SF_endonuclease_dom"/>
</dbReference>
<sequence>MGFIATEKVIDVVHQARRGGKLYRSQPGDREFATVIEGICANGSALDPMIIFKAKDFCEEWFEDVPDIPQNLLFGKSSNGWTDKKMSLRWLTAKFGPSSATKKKAGERYRILLSDGYNSHINISFLEYCINNKAIPICLPPHTSDHLQSLDISVFSTYQHAYRAELQDRFESHDRGVGKRNFYQIISKVRPIALTPEIITSGFWHSGIIPSDGSIILDRLPNEHKARHESPSPNKTTISPVCELSNLEVSEVKQMPSFVTCQQVPLAVGVAAM</sequence>
<dbReference type="OrthoDB" id="3776963at2759"/>
<evidence type="ECO:0000313" key="4">
    <source>
        <dbReference type="Proteomes" id="UP000276215"/>
    </source>
</evidence>
<evidence type="ECO:0000313" key="2">
    <source>
        <dbReference type="EMBL" id="RPA90704.1"/>
    </source>
</evidence>
<gene>
    <name evidence="2" type="ORF">L873DRAFT_1782327</name>
    <name evidence="3" type="ORF">L873DRAFT_1782329</name>
</gene>
<name>A0A3N4JA64_9PEZI</name>
<dbReference type="PANTHER" id="PTHR19303">
    <property type="entry name" value="TRANSPOSON"/>
    <property type="match status" value="1"/>
</dbReference>
<dbReference type="PANTHER" id="PTHR19303:SF74">
    <property type="entry name" value="POGO TRANSPOSABLE ELEMENT WITH KRAB DOMAIN"/>
    <property type="match status" value="1"/>
</dbReference>
<organism evidence="2 4">
    <name type="scientific">Choiromyces venosus 120613-1</name>
    <dbReference type="NCBI Taxonomy" id="1336337"/>
    <lineage>
        <taxon>Eukaryota</taxon>
        <taxon>Fungi</taxon>
        <taxon>Dikarya</taxon>
        <taxon>Ascomycota</taxon>
        <taxon>Pezizomycotina</taxon>
        <taxon>Pezizomycetes</taxon>
        <taxon>Pezizales</taxon>
        <taxon>Tuberaceae</taxon>
        <taxon>Choiromyces</taxon>
    </lineage>
</organism>